<proteinExistence type="predicted"/>
<name>A0A7S0E169_9CRYP</name>
<evidence type="ECO:0000313" key="4">
    <source>
        <dbReference type="EMBL" id="CAD8470256.1"/>
    </source>
</evidence>
<dbReference type="InterPro" id="IPR001368">
    <property type="entry name" value="TNFR/NGFR_Cys_rich_reg"/>
</dbReference>
<keyword evidence="2" id="KW-0732">Signal</keyword>
<accession>A0A7S0E169</accession>
<feature type="chain" id="PRO_5031226335" description="TNFR-Cys domain-containing protein" evidence="2">
    <location>
        <begin position="31"/>
        <end position="574"/>
    </location>
</feature>
<dbReference type="EMBL" id="HBEO01004073">
    <property type="protein sequence ID" value="CAD8470256.1"/>
    <property type="molecule type" value="Transcribed_RNA"/>
</dbReference>
<sequence length="574" mass="61078">MVRRWAPALRILGMVAIATFGATMARKAEAAISDTAQRSDGEQEMKIKDGRERWKPFSQVRSLLQRRGKDERISPESHTASRNLLTSSCSENFYYDGSQCVACPAHSSAPAGSTNSSDCACNAGYVESGQACSACPFGTYRSATDPSCMPCSSCPSGYYSNCTAVADGGCLPCRNAPARAIYTSSGMNSTIDVTGDWLAVPVLLPAKDLVTSVPMSLPADFSGKLFNVEGELVNVTAVLANSFVARRGALYTIVRDHAAESQLTSAWSSTYSCFLVEEGVVFILNETCHVTMHLPDSCSFVCNTSTRMNGMGECVDCTTASCAIGQYRAACNETDDGICTSCTNSKPENAEYSSPGIPYDSNACQWTCVSGFYKDGSQCSSCTNALPNNAYYSGPGGPGDGCSVCPWTCNDGYVRVDSSCVLRGTVQASECLGGDVNGACGNGAGLPSAPRMEFGQNNSIVMVTTCQAWEYSSCSAAGLSCHVCSDVQEVNQSGWTYHWMSSCPVGQFRSPCSSACVQEYRSTYPGQCLPCTNACDSNAVYNSSGIMGNDCDWYCDNGKRKEFDNSLGRYVCVS</sequence>
<feature type="domain" description="TNFR-Cys" evidence="3">
    <location>
        <begin position="134"/>
        <end position="170"/>
    </location>
</feature>
<dbReference type="PROSITE" id="PS50050">
    <property type="entry name" value="TNFR_NGFR_2"/>
    <property type="match status" value="1"/>
</dbReference>
<evidence type="ECO:0000256" key="2">
    <source>
        <dbReference type="SAM" id="SignalP"/>
    </source>
</evidence>
<feature type="repeat" description="TNFR-Cys" evidence="1">
    <location>
        <begin position="134"/>
        <end position="170"/>
    </location>
</feature>
<organism evidence="4">
    <name type="scientific">Hanusia phi</name>
    <dbReference type="NCBI Taxonomy" id="3032"/>
    <lineage>
        <taxon>Eukaryota</taxon>
        <taxon>Cryptophyceae</taxon>
        <taxon>Pyrenomonadales</taxon>
        <taxon>Geminigeraceae</taxon>
        <taxon>Hanusia</taxon>
    </lineage>
</organism>
<reference evidence="4" key="1">
    <citation type="submission" date="2021-01" db="EMBL/GenBank/DDBJ databases">
        <authorList>
            <person name="Corre E."/>
            <person name="Pelletier E."/>
            <person name="Niang G."/>
            <person name="Scheremetjew M."/>
            <person name="Finn R."/>
            <person name="Kale V."/>
            <person name="Holt S."/>
            <person name="Cochrane G."/>
            <person name="Meng A."/>
            <person name="Brown T."/>
            <person name="Cohen L."/>
        </authorList>
    </citation>
    <scope>NUCLEOTIDE SEQUENCE</scope>
    <source>
        <strain evidence="4">CCMP325</strain>
    </source>
</reference>
<evidence type="ECO:0000256" key="1">
    <source>
        <dbReference type="PROSITE-ProRule" id="PRU00206"/>
    </source>
</evidence>
<dbReference type="InterPro" id="IPR009030">
    <property type="entry name" value="Growth_fac_rcpt_cys_sf"/>
</dbReference>
<dbReference type="AlphaFoldDB" id="A0A7S0E169"/>
<gene>
    <name evidence="4" type="ORF">HPHI1048_LOCUS2913</name>
</gene>
<dbReference type="SUPFAM" id="SSF57184">
    <property type="entry name" value="Growth factor receptor domain"/>
    <property type="match status" value="1"/>
</dbReference>
<evidence type="ECO:0000259" key="3">
    <source>
        <dbReference type="PROSITE" id="PS50050"/>
    </source>
</evidence>
<feature type="signal peptide" evidence="2">
    <location>
        <begin position="1"/>
        <end position="30"/>
    </location>
</feature>
<protein>
    <recommendedName>
        <fullName evidence="3">TNFR-Cys domain-containing protein</fullName>
    </recommendedName>
</protein>
<comment type="caution">
    <text evidence="1">Lacks conserved residue(s) required for the propagation of feature annotation.</text>
</comment>